<dbReference type="EMBL" id="JAEQND010000003">
    <property type="protein sequence ID" value="MBL0424550.1"/>
    <property type="molecule type" value="Genomic_DNA"/>
</dbReference>
<dbReference type="Gene3D" id="3.40.190.170">
    <property type="entry name" value="Bacterial extracellular solute-binding protein, family 7"/>
    <property type="match status" value="1"/>
</dbReference>
<reference evidence="3 4" key="1">
    <citation type="journal article" date="2017" name="Int. J. Syst. Evol. Microbiol.">
        <title>Ramlibacter alkalitolerans sp. nov., alkali-tolerant bacterium isolated from soil of ginseng.</title>
        <authorList>
            <person name="Lee D.H."/>
            <person name="Cha C.J."/>
        </authorList>
    </citation>
    <scope>NUCLEOTIDE SEQUENCE [LARGE SCALE GENOMIC DNA]</scope>
    <source>
        <strain evidence="3 4">KACC 19305</strain>
    </source>
</reference>
<dbReference type="Pfam" id="PF03480">
    <property type="entry name" value="DctP"/>
    <property type="match status" value="1"/>
</dbReference>
<dbReference type="InterPro" id="IPR026289">
    <property type="entry name" value="SBP_TakP-like"/>
</dbReference>
<evidence type="ECO:0000313" key="3">
    <source>
        <dbReference type="EMBL" id="MBL0424550.1"/>
    </source>
</evidence>
<dbReference type="CDD" id="cd13604">
    <property type="entry name" value="PBP2_TRAP_ketoacid_lactate_like"/>
    <property type="match status" value="1"/>
</dbReference>
<feature type="chain" id="PRO_5047486136" evidence="2">
    <location>
        <begin position="23"/>
        <end position="346"/>
    </location>
</feature>
<evidence type="ECO:0000313" key="4">
    <source>
        <dbReference type="Proteomes" id="UP000622707"/>
    </source>
</evidence>
<name>A0ABS1JJZ5_9BURK</name>
<keyword evidence="4" id="KW-1185">Reference proteome</keyword>
<dbReference type="InterPro" id="IPR038404">
    <property type="entry name" value="TRAP_DctP_sf"/>
</dbReference>
<sequence length="346" mass="37443">MKKLLTAVAASAVLLTAGIAHAADPTVRWKMAGMFGSSFKPIGGHIVAMTKKAEQASGGSLKIRFYEPGALVPVPGIFDAVSQGSIEAGYAGIGFFTNKEPGIALYNAAPFTPDLAEFMAWIYYGGGQEVLDEVLKPHKIKAIFCGVLAPEAGGWFRKEVNALSDLKGLKMRIGGLGANVLEKVGVSTQALGGADVFPALERGVIDAAEYSNPGVDESLGFDQAAKYYYFPGWHNPTSPEWLMVNTDAYAKLTAGQKAALDMACGDTVARSIAEGEVVSMQALQRLRAKGVQVRRWKPEVVNELRRMWYAEAERLSGENANFKKIWTSMSNFRKAYAAQHELQRLE</sequence>
<evidence type="ECO:0000256" key="2">
    <source>
        <dbReference type="SAM" id="SignalP"/>
    </source>
</evidence>
<comment type="caution">
    <text evidence="3">The sequence shown here is derived from an EMBL/GenBank/DDBJ whole genome shotgun (WGS) entry which is preliminary data.</text>
</comment>
<proteinExistence type="predicted"/>
<feature type="signal peptide" evidence="2">
    <location>
        <begin position="1"/>
        <end position="22"/>
    </location>
</feature>
<keyword evidence="1 2" id="KW-0732">Signal</keyword>
<dbReference type="PANTHER" id="PTHR33376:SF5">
    <property type="entry name" value="EXTRACYTOPLASMIC SOLUTE RECEPTOR PROTEIN"/>
    <property type="match status" value="1"/>
</dbReference>
<dbReference type="InterPro" id="IPR018389">
    <property type="entry name" value="DctP_fam"/>
</dbReference>
<dbReference type="Gene3D" id="3.40.190.10">
    <property type="entry name" value="Periplasmic binding protein-like II"/>
    <property type="match status" value="1"/>
</dbReference>
<dbReference type="RefSeq" id="WP_201687802.1">
    <property type="nucleotide sequence ID" value="NZ_JAEQND010000003.1"/>
</dbReference>
<organism evidence="3 4">
    <name type="scientific">Ramlibacter alkalitolerans</name>
    <dbReference type="NCBI Taxonomy" id="2039631"/>
    <lineage>
        <taxon>Bacteria</taxon>
        <taxon>Pseudomonadati</taxon>
        <taxon>Pseudomonadota</taxon>
        <taxon>Betaproteobacteria</taxon>
        <taxon>Burkholderiales</taxon>
        <taxon>Comamonadaceae</taxon>
        <taxon>Ramlibacter</taxon>
    </lineage>
</organism>
<dbReference type="PANTHER" id="PTHR33376">
    <property type="match status" value="1"/>
</dbReference>
<gene>
    <name evidence="3" type="ORF">JI746_05450</name>
</gene>
<dbReference type="NCBIfam" id="NF037995">
    <property type="entry name" value="TRAP_S1"/>
    <property type="match status" value="1"/>
</dbReference>
<evidence type="ECO:0000256" key="1">
    <source>
        <dbReference type="ARBA" id="ARBA00022729"/>
    </source>
</evidence>
<dbReference type="Proteomes" id="UP000622707">
    <property type="component" value="Unassembled WGS sequence"/>
</dbReference>
<accession>A0ABS1JJZ5</accession>
<dbReference type="PIRSF" id="PIRSF039026">
    <property type="entry name" value="SiaP"/>
    <property type="match status" value="1"/>
</dbReference>
<protein>
    <submittedName>
        <fullName evidence="3">TRAP transporter substrate-binding protein</fullName>
    </submittedName>
</protein>